<dbReference type="Gene3D" id="3.40.1090.10">
    <property type="entry name" value="Cytosolic phospholipase A2 catalytic domain"/>
    <property type="match status" value="1"/>
</dbReference>
<comment type="caution">
    <text evidence="4">The sequence shown here is derived from an EMBL/GenBank/DDBJ whole genome shotgun (WGS) entry which is preliminary data.</text>
</comment>
<protein>
    <submittedName>
        <fullName evidence="4">Patatin-like phospholipase family protein</fullName>
    </submittedName>
</protein>
<organism evidence="4 5">
    <name type="scientific">Microcystis aeruginosa Ma_QC_B_20070730_S2</name>
    <dbReference type="NCBI Taxonomy" id="2486256"/>
    <lineage>
        <taxon>Bacteria</taxon>
        <taxon>Bacillati</taxon>
        <taxon>Cyanobacteriota</taxon>
        <taxon>Cyanophyceae</taxon>
        <taxon>Oscillatoriophycideae</taxon>
        <taxon>Chroococcales</taxon>
        <taxon>Microcystaceae</taxon>
        <taxon>Microcystis</taxon>
    </lineage>
</organism>
<dbReference type="GO" id="GO:0006629">
    <property type="term" value="P:lipid metabolic process"/>
    <property type="evidence" value="ECO:0007669"/>
    <property type="project" value="UniProtKB-KW"/>
</dbReference>
<sequence length="748" mass="85474">MLLWSVKNMDSQQNSQRTIALSFSGGGFRAAGFSLGTMVLLEKIGWLEKTQAISSASGGSITSSFFLVSKANFCTQNPNDLFNKSVLIEKFYRPLKEFLESGKVANAILDKFGSNEKTINKAAKCYQAELEKIAIHREKLNIMDQIWRLLESDQSPDCLTINSTDMTDASLFRFAMLRTQKNNKGLILGNMFLDLSDDSDNDYYALRILDCCYKLRLGDMIAASSCFPIGFEPIIFPDNFSDGSCLKEILAHHKSVALMDAGFYDNLALTSIESLRQDSENPNQTEKLTLPYGINIVIATDADNLEPSNALLAPENLGQVKDYQALVNKYNLPKFLLCPLINFLFKIFNFNYRFLDRLASIIGIKKLSPSTSLSGLFLDINKLAKLIPDRIQEFLPTFGAFLTRNRNLTYQFLQYKYEQENKNHQQENEKINLIRNLIFDLYNRNDPDTALSELVPKLTRLTDIQSPSFDKLDSDLIKQIRKINTLVLALMTEKNMANANKLKEQLGNKGNEYVKIKKLICLAKLATALPTTLWLKWYNFCIVKTQERNSTLIDAIVEEQSVLKWTTEVKHEVKQQQLYMTFATDSANSDTRCKRTAAEVVITCGFVAACYNLLEYSANKIGVLYQKSDIKEPQFYSLAFLSKIETLGVSLLWSIFLDKRNLSEEMSNHLHQKMLTLSQLNKHRDNPEILEKFARDFREKLYQLNLKDIEETASIWWEIISFTPSSAPDEENLHKFIKHIQILIEKVK</sequence>
<reference evidence="4 5" key="1">
    <citation type="submission" date="2019-01" db="EMBL/GenBank/DDBJ databases">
        <title>Coherence of Microcystis species and biogeography revealed through population genomics.</title>
        <authorList>
            <person name="Perez-Carrascal O.M."/>
            <person name="Terrat Y."/>
            <person name="Giani A."/>
            <person name="Fortin N."/>
            <person name="Tromas N."/>
            <person name="Shapiro B.J."/>
        </authorList>
    </citation>
    <scope>NUCLEOTIDE SEQUENCE [LARGE SCALE GENOMIC DNA]</scope>
    <source>
        <strain evidence="4">Ma_QC_B_20070730_S2</strain>
    </source>
</reference>
<name>A0A552DS89_MICAE</name>
<proteinExistence type="predicted"/>
<keyword evidence="1" id="KW-0443">Lipid metabolism</keyword>
<feature type="domain" description="PNPLA" evidence="3">
    <location>
        <begin position="21"/>
        <end position="268"/>
    </location>
</feature>
<dbReference type="AlphaFoldDB" id="A0A552DS89"/>
<dbReference type="EMBL" id="SFBK01000135">
    <property type="protein sequence ID" value="TRU25120.1"/>
    <property type="molecule type" value="Genomic_DNA"/>
</dbReference>
<dbReference type="InterPro" id="IPR016035">
    <property type="entry name" value="Acyl_Trfase/lysoPLipase"/>
</dbReference>
<dbReference type="SUPFAM" id="SSF52151">
    <property type="entry name" value="FabD/lysophospholipase-like"/>
    <property type="match status" value="1"/>
</dbReference>
<evidence type="ECO:0000259" key="3">
    <source>
        <dbReference type="Pfam" id="PF01734"/>
    </source>
</evidence>
<evidence type="ECO:0000313" key="4">
    <source>
        <dbReference type="EMBL" id="TRU25120.1"/>
    </source>
</evidence>
<dbReference type="Pfam" id="PF01734">
    <property type="entry name" value="Patatin"/>
    <property type="match status" value="1"/>
</dbReference>
<dbReference type="InterPro" id="IPR002641">
    <property type="entry name" value="PNPLA_dom"/>
</dbReference>
<evidence type="ECO:0000256" key="1">
    <source>
        <dbReference type="ARBA" id="ARBA00023098"/>
    </source>
</evidence>
<gene>
    <name evidence="4" type="ORF">EWV80_10310</name>
</gene>
<feature type="coiled-coil region" evidence="2">
    <location>
        <begin position="410"/>
        <end position="437"/>
    </location>
</feature>
<keyword evidence="2" id="KW-0175">Coiled coil</keyword>
<dbReference type="Proteomes" id="UP000320551">
    <property type="component" value="Unassembled WGS sequence"/>
</dbReference>
<evidence type="ECO:0000313" key="5">
    <source>
        <dbReference type="Proteomes" id="UP000320551"/>
    </source>
</evidence>
<evidence type="ECO:0000256" key="2">
    <source>
        <dbReference type="SAM" id="Coils"/>
    </source>
</evidence>
<accession>A0A552DS89</accession>